<dbReference type="InterPro" id="IPR043129">
    <property type="entry name" value="ATPase_NBD"/>
</dbReference>
<evidence type="ECO:0000259" key="7">
    <source>
        <dbReference type="Pfam" id="PF00814"/>
    </source>
</evidence>
<dbReference type="KEGG" id="slac:SKTS_20430"/>
<dbReference type="GO" id="GO:0005829">
    <property type="term" value="C:cytosol"/>
    <property type="evidence" value="ECO:0007669"/>
    <property type="project" value="TreeGrafter"/>
</dbReference>
<keyword evidence="9" id="KW-1185">Reference proteome</keyword>
<accession>A0A6F8VDI5</accession>
<comment type="subcellular location">
    <subcellularLocation>
        <location evidence="1">Cytoplasm</location>
    </subcellularLocation>
</comment>
<protein>
    <recommendedName>
        <fullName evidence="3">tRNA threonylcarbamoyladenosine biosynthesis protein TsaB</fullName>
    </recommendedName>
    <alternativeName>
        <fullName evidence="6">t(6)A37 threonylcarbamoyladenosine biosynthesis protein TsaB</fullName>
    </alternativeName>
</protein>
<evidence type="ECO:0000256" key="6">
    <source>
        <dbReference type="ARBA" id="ARBA00032446"/>
    </source>
</evidence>
<comment type="similarity">
    <text evidence="2">Belongs to the KAE1 / TsaD family. TsaB subfamily.</text>
</comment>
<dbReference type="PANTHER" id="PTHR11735">
    <property type="entry name" value="TRNA N6-ADENOSINE THREONYLCARBAMOYLTRANSFERASE"/>
    <property type="match status" value="1"/>
</dbReference>
<dbReference type="Gene3D" id="3.30.420.40">
    <property type="match status" value="2"/>
</dbReference>
<reference evidence="9" key="1">
    <citation type="submission" date="2020-03" db="EMBL/GenBank/DDBJ databases">
        <title>Complete genome sequence of sulfur-oxidizing bacterium skT11.</title>
        <authorList>
            <person name="Kanda M."/>
            <person name="Kojima H."/>
            <person name="Fukui M."/>
        </authorList>
    </citation>
    <scope>NUCLEOTIDE SEQUENCE [LARGE SCALE GENOMIC DNA]</scope>
    <source>
        <strain evidence="9">skT11</strain>
    </source>
</reference>
<proteinExistence type="inferred from homology"/>
<evidence type="ECO:0000256" key="5">
    <source>
        <dbReference type="ARBA" id="ARBA00022694"/>
    </source>
</evidence>
<dbReference type="SUPFAM" id="SSF53067">
    <property type="entry name" value="Actin-like ATPase domain"/>
    <property type="match status" value="2"/>
</dbReference>
<dbReference type="GO" id="GO:0016740">
    <property type="term" value="F:transferase activity"/>
    <property type="evidence" value="ECO:0007669"/>
    <property type="project" value="UniProtKB-KW"/>
</dbReference>
<dbReference type="EMBL" id="AP022853">
    <property type="protein sequence ID" value="BCB27157.1"/>
    <property type="molecule type" value="Genomic_DNA"/>
</dbReference>
<dbReference type="FunFam" id="3.30.420.40:FF:000097">
    <property type="entry name" value="tRNA threonylcarbamoyladenosine biosynthesis protein TsaB"/>
    <property type="match status" value="1"/>
</dbReference>
<evidence type="ECO:0000256" key="1">
    <source>
        <dbReference type="ARBA" id="ARBA00004496"/>
    </source>
</evidence>
<dbReference type="PANTHER" id="PTHR11735:SF11">
    <property type="entry name" value="TRNA THREONYLCARBAMOYLADENOSINE BIOSYNTHESIS PROTEIN TSAB"/>
    <property type="match status" value="1"/>
</dbReference>
<evidence type="ECO:0000256" key="4">
    <source>
        <dbReference type="ARBA" id="ARBA00022490"/>
    </source>
</evidence>
<dbReference type="NCBIfam" id="TIGR03725">
    <property type="entry name" value="T6A_YeaZ"/>
    <property type="match status" value="1"/>
</dbReference>
<dbReference type="Pfam" id="PF00814">
    <property type="entry name" value="TsaD"/>
    <property type="match status" value="1"/>
</dbReference>
<keyword evidence="4" id="KW-0963">Cytoplasm</keyword>
<name>A0A6F8VDI5_9PROT</name>
<evidence type="ECO:0000313" key="9">
    <source>
        <dbReference type="Proteomes" id="UP000502260"/>
    </source>
</evidence>
<dbReference type="AlphaFoldDB" id="A0A6F8VDI5"/>
<evidence type="ECO:0000256" key="2">
    <source>
        <dbReference type="ARBA" id="ARBA00010493"/>
    </source>
</evidence>
<keyword evidence="8" id="KW-0808">Transferase</keyword>
<dbReference type="GO" id="GO:0002949">
    <property type="term" value="P:tRNA threonylcarbamoyladenosine modification"/>
    <property type="evidence" value="ECO:0007669"/>
    <property type="project" value="InterPro"/>
</dbReference>
<keyword evidence="5" id="KW-0819">tRNA processing</keyword>
<feature type="domain" description="Gcp-like" evidence="7">
    <location>
        <begin position="28"/>
        <end position="201"/>
    </location>
</feature>
<dbReference type="Proteomes" id="UP000502260">
    <property type="component" value="Chromosome"/>
</dbReference>
<evidence type="ECO:0000256" key="3">
    <source>
        <dbReference type="ARBA" id="ARBA00019012"/>
    </source>
</evidence>
<gene>
    <name evidence="8" type="ORF">SKTS_20430</name>
</gene>
<evidence type="ECO:0000313" key="8">
    <source>
        <dbReference type="EMBL" id="BCB27157.1"/>
    </source>
</evidence>
<sequence>MKLLALDTSTENCSLALWLDGEVLSRQELAGQRHSDLLLPMLEALLGDAGLTLGALDGIAFGEGPGSFTGLRIGCGVAQGLALGADLPVLGISTLLALAAAAPGERVIACLDARIGEIYHAAYEQRDGLWTTVCEPSLGLAQDAPAVGGSGWVGAGSGFAAYGEALQARYAGQLISSDGSVYPQAREMVELAAPLFAQGLGQDAALAAPLYIRNKVALKMSERT</sequence>
<dbReference type="RefSeq" id="WP_173064276.1">
    <property type="nucleotide sequence ID" value="NZ_AP022853.1"/>
</dbReference>
<organism evidence="8 9">
    <name type="scientific">Sulfurimicrobium lacus</name>
    <dbReference type="NCBI Taxonomy" id="2715678"/>
    <lineage>
        <taxon>Bacteria</taxon>
        <taxon>Pseudomonadati</taxon>
        <taxon>Pseudomonadota</taxon>
        <taxon>Betaproteobacteria</taxon>
        <taxon>Nitrosomonadales</taxon>
        <taxon>Sulfuricellaceae</taxon>
        <taxon>Sulfurimicrobium</taxon>
    </lineage>
</organism>
<dbReference type="CDD" id="cd24032">
    <property type="entry name" value="ASKHA_NBD_TsaB"/>
    <property type="match status" value="1"/>
</dbReference>
<dbReference type="InterPro" id="IPR000905">
    <property type="entry name" value="Gcp-like_dom"/>
</dbReference>
<dbReference type="InterPro" id="IPR022496">
    <property type="entry name" value="T6A_TsaB"/>
</dbReference>